<protein>
    <submittedName>
        <fullName evidence="1">Uncharacterized protein</fullName>
    </submittedName>
</protein>
<evidence type="ECO:0000313" key="2">
    <source>
        <dbReference type="Proteomes" id="UP000886653"/>
    </source>
</evidence>
<comment type="caution">
    <text evidence="1">The sequence shown here is derived from an EMBL/GenBank/DDBJ whole genome shotgun (WGS) entry which is preliminary data.</text>
</comment>
<keyword evidence="2" id="KW-1185">Reference proteome</keyword>
<organism evidence="1 2">
    <name type="scientific">Cronartium quercuum f. sp. fusiforme G11</name>
    <dbReference type="NCBI Taxonomy" id="708437"/>
    <lineage>
        <taxon>Eukaryota</taxon>
        <taxon>Fungi</taxon>
        <taxon>Dikarya</taxon>
        <taxon>Basidiomycota</taxon>
        <taxon>Pucciniomycotina</taxon>
        <taxon>Pucciniomycetes</taxon>
        <taxon>Pucciniales</taxon>
        <taxon>Coleosporiaceae</taxon>
        <taxon>Cronartium</taxon>
    </lineage>
</organism>
<dbReference type="AlphaFoldDB" id="A0A9P6NE80"/>
<gene>
    <name evidence="1" type="ORF">CROQUDRAFT_660100</name>
</gene>
<dbReference type="EMBL" id="MU167297">
    <property type="protein sequence ID" value="KAG0144328.1"/>
    <property type="molecule type" value="Genomic_DNA"/>
</dbReference>
<proteinExistence type="predicted"/>
<dbReference type="Proteomes" id="UP000886653">
    <property type="component" value="Unassembled WGS sequence"/>
</dbReference>
<sequence>MFQTLSNFDIHPHHIKFRTQVFISFSTTISCTSYQRQSPGSQPKCIQISPLLYQSSFSTAKKLSEAMKGSRERFSVFYSYTLHSQWLRVCLFSSVATDPIVFILELTLRVGSSSRMEVLSKYRILWLACGRDEWYSIRIKDHLLPTDEMVSISCFRSFLSGRMCLNSSTYSVIVHSQTQTVFYLNSLPSLVLIGAINIDVVSDPFSPQLGLTFSLHCLVLYACVLGM</sequence>
<evidence type="ECO:0000313" key="1">
    <source>
        <dbReference type="EMBL" id="KAG0144328.1"/>
    </source>
</evidence>
<reference evidence="1" key="1">
    <citation type="submission" date="2013-11" db="EMBL/GenBank/DDBJ databases">
        <title>Genome sequence of the fusiform rust pathogen reveals effectors for host alternation and coevolution with pine.</title>
        <authorList>
            <consortium name="DOE Joint Genome Institute"/>
            <person name="Smith K."/>
            <person name="Pendleton A."/>
            <person name="Kubisiak T."/>
            <person name="Anderson C."/>
            <person name="Salamov A."/>
            <person name="Aerts A."/>
            <person name="Riley R."/>
            <person name="Clum A."/>
            <person name="Lindquist E."/>
            <person name="Ence D."/>
            <person name="Campbell M."/>
            <person name="Kronenberg Z."/>
            <person name="Feau N."/>
            <person name="Dhillon B."/>
            <person name="Hamelin R."/>
            <person name="Burleigh J."/>
            <person name="Smith J."/>
            <person name="Yandell M."/>
            <person name="Nelson C."/>
            <person name="Grigoriev I."/>
            <person name="Davis J."/>
        </authorList>
    </citation>
    <scope>NUCLEOTIDE SEQUENCE</scope>
    <source>
        <strain evidence="1">G11</strain>
    </source>
</reference>
<accession>A0A9P6NE80</accession>
<name>A0A9P6NE80_9BASI</name>